<name>A0ABQ8SW51_PERAM</name>
<dbReference type="EMBL" id="JAJSOF020000019">
    <property type="protein sequence ID" value="KAJ4437897.1"/>
    <property type="molecule type" value="Genomic_DNA"/>
</dbReference>
<feature type="region of interest" description="Disordered" evidence="1">
    <location>
        <begin position="115"/>
        <end position="156"/>
    </location>
</feature>
<feature type="compositionally biased region" description="Polar residues" evidence="1">
    <location>
        <begin position="141"/>
        <end position="154"/>
    </location>
</feature>
<protein>
    <submittedName>
        <fullName evidence="2">Uncharacterized protein</fullName>
    </submittedName>
</protein>
<keyword evidence="3" id="KW-1185">Reference proteome</keyword>
<dbReference type="Proteomes" id="UP001148838">
    <property type="component" value="Unassembled WGS sequence"/>
</dbReference>
<sequence>MNVSNKLDAKRIFNVDETGLSTVQKRTRKVIAKKGKQQGGSIASGERVVEEVPVANDTSTGTKTTASRTTVATSSITEKIPAVEATTSTQKTSTVGEAASTNTAAINPMCEKVPGAEATGNESAGGAATQINANEGPGKDNNFTDSCSPTTSRPRPNYNLAVPLAELSPLPKAATTVASTRGKKGTQKALVLTSSPYKQQLSKSSTGLKRKKLTYPSSEDKKVRRSTNNDWYCEMCQSRENLTLSKIRRNMNVVLQLVNLMIFRRRAEEEFILYPIKWA</sequence>
<reference evidence="2 3" key="1">
    <citation type="journal article" date="2022" name="Allergy">
        <title>Genome assembly and annotation of Periplaneta americana reveal a comprehensive cockroach allergen profile.</title>
        <authorList>
            <person name="Wang L."/>
            <person name="Xiong Q."/>
            <person name="Saelim N."/>
            <person name="Wang L."/>
            <person name="Nong W."/>
            <person name="Wan A.T."/>
            <person name="Shi M."/>
            <person name="Liu X."/>
            <person name="Cao Q."/>
            <person name="Hui J.H.L."/>
            <person name="Sookrung N."/>
            <person name="Leung T.F."/>
            <person name="Tungtrongchitr A."/>
            <person name="Tsui S.K.W."/>
        </authorList>
    </citation>
    <scope>NUCLEOTIDE SEQUENCE [LARGE SCALE GENOMIC DNA]</scope>
    <source>
        <strain evidence="2">PWHHKU_190912</strain>
    </source>
</reference>
<organism evidence="2 3">
    <name type="scientific">Periplaneta americana</name>
    <name type="common">American cockroach</name>
    <name type="synonym">Blatta americana</name>
    <dbReference type="NCBI Taxonomy" id="6978"/>
    <lineage>
        <taxon>Eukaryota</taxon>
        <taxon>Metazoa</taxon>
        <taxon>Ecdysozoa</taxon>
        <taxon>Arthropoda</taxon>
        <taxon>Hexapoda</taxon>
        <taxon>Insecta</taxon>
        <taxon>Pterygota</taxon>
        <taxon>Neoptera</taxon>
        <taxon>Polyneoptera</taxon>
        <taxon>Dictyoptera</taxon>
        <taxon>Blattodea</taxon>
        <taxon>Blattoidea</taxon>
        <taxon>Blattidae</taxon>
        <taxon>Blattinae</taxon>
        <taxon>Periplaneta</taxon>
    </lineage>
</organism>
<evidence type="ECO:0000256" key="1">
    <source>
        <dbReference type="SAM" id="MobiDB-lite"/>
    </source>
</evidence>
<evidence type="ECO:0000313" key="2">
    <source>
        <dbReference type="EMBL" id="KAJ4437897.1"/>
    </source>
</evidence>
<gene>
    <name evidence="2" type="ORF">ANN_13836</name>
</gene>
<evidence type="ECO:0000313" key="3">
    <source>
        <dbReference type="Proteomes" id="UP001148838"/>
    </source>
</evidence>
<proteinExistence type="predicted"/>
<comment type="caution">
    <text evidence="2">The sequence shown here is derived from an EMBL/GenBank/DDBJ whole genome shotgun (WGS) entry which is preliminary data.</text>
</comment>
<accession>A0ABQ8SW51</accession>